<dbReference type="Proteomes" id="UP000719766">
    <property type="component" value="Unassembled WGS sequence"/>
</dbReference>
<gene>
    <name evidence="2" type="ORF">HD556DRAFT_684676</name>
</gene>
<feature type="chain" id="PRO_5040216219" description="Secreted protein" evidence="1">
    <location>
        <begin position="24"/>
        <end position="82"/>
    </location>
</feature>
<dbReference type="RefSeq" id="XP_041157584.1">
    <property type="nucleotide sequence ID" value="XM_041311303.1"/>
</dbReference>
<accession>A0A9P7AJA8</accession>
<keyword evidence="3" id="KW-1185">Reference proteome</keyword>
<dbReference type="GeneID" id="64605067"/>
<protein>
    <recommendedName>
        <fullName evidence="4">Secreted protein</fullName>
    </recommendedName>
</protein>
<dbReference type="AlphaFoldDB" id="A0A9P7AJA8"/>
<keyword evidence="1" id="KW-0732">Signal</keyword>
<evidence type="ECO:0000256" key="1">
    <source>
        <dbReference type="SAM" id="SignalP"/>
    </source>
</evidence>
<feature type="signal peptide" evidence="1">
    <location>
        <begin position="1"/>
        <end position="23"/>
    </location>
</feature>
<evidence type="ECO:0008006" key="4">
    <source>
        <dbReference type="Google" id="ProtNLM"/>
    </source>
</evidence>
<proteinExistence type="predicted"/>
<sequence length="82" mass="9414">MSRLASSFFFFFFFPLLPHLTICQLCNGGQINSRQGLCSTLTCLRIGLGWTFFLPKYVLTSIWHEFTTLLEHLCWSRAGGFS</sequence>
<organism evidence="2 3">
    <name type="scientific">Suillus plorans</name>
    <dbReference type="NCBI Taxonomy" id="116603"/>
    <lineage>
        <taxon>Eukaryota</taxon>
        <taxon>Fungi</taxon>
        <taxon>Dikarya</taxon>
        <taxon>Basidiomycota</taxon>
        <taxon>Agaricomycotina</taxon>
        <taxon>Agaricomycetes</taxon>
        <taxon>Agaricomycetidae</taxon>
        <taxon>Boletales</taxon>
        <taxon>Suillineae</taxon>
        <taxon>Suillaceae</taxon>
        <taxon>Suillus</taxon>
    </lineage>
</organism>
<comment type="caution">
    <text evidence="2">The sequence shown here is derived from an EMBL/GenBank/DDBJ whole genome shotgun (WGS) entry which is preliminary data.</text>
</comment>
<name>A0A9P7AJA8_9AGAM</name>
<evidence type="ECO:0000313" key="3">
    <source>
        <dbReference type="Proteomes" id="UP000719766"/>
    </source>
</evidence>
<dbReference type="EMBL" id="JABBWE010000048">
    <property type="protein sequence ID" value="KAG1790630.1"/>
    <property type="molecule type" value="Genomic_DNA"/>
</dbReference>
<reference evidence="2" key="1">
    <citation type="journal article" date="2020" name="New Phytol.">
        <title>Comparative genomics reveals dynamic genome evolution in host specialist ectomycorrhizal fungi.</title>
        <authorList>
            <person name="Lofgren L.A."/>
            <person name="Nguyen N.H."/>
            <person name="Vilgalys R."/>
            <person name="Ruytinx J."/>
            <person name="Liao H.L."/>
            <person name="Branco S."/>
            <person name="Kuo A."/>
            <person name="LaButti K."/>
            <person name="Lipzen A."/>
            <person name="Andreopoulos W."/>
            <person name="Pangilinan J."/>
            <person name="Riley R."/>
            <person name="Hundley H."/>
            <person name="Na H."/>
            <person name="Barry K."/>
            <person name="Grigoriev I.V."/>
            <person name="Stajich J.E."/>
            <person name="Kennedy P.G."/>
        </authorList>
    </citation>
    <scope>NUCLEOTIDE SEQUENCE</scope>
    <source>
        <strain evidence="2">S12</strain>
    </source>
</reference>
<evidence type="ECO:0000313" key="2">
    <source>
        <dbReference type="EMBL" id="KAG1790630.1"/>
    </source>
</evidence>